<dbReference type="EMBL" id="CP003093">
    <property type="protein sequence ID" value="AER55956.1"/>
    <property type="molecule type" value="Genomic_DNA"/>
</dbReference>
<evidence type="ECO:0000256" key="1">
    <source>
        <dbReference type="SAM" id="Phobius"/>
    </source>
</evidence>
<dbReference type="AlphaFoldDB" id="G7URS8"/>
<keyword evidence="1" id="KW-1133">Transmembrane helix</keyword>
<gene>
    <name evidence="2" type="ordered locus">DSC_06525</name>
</gene>
<dbReference type="OrthoDB" id="5988628at2"/>
<feature type="transmembrane region" description="Helical" evidence="1">
    <location>
        <begin position="54"/>
        <end position="77"/>
    </location>
</feature>
<dbReference type="KEGG" id="psd:DSC_06525"/>
<accession>G7URS8</accession>
<keyword evidence="1" id="KW-0472">Membrane</keyword>
<protein>
    <recommendedName>
        <fullName evidence="4">Transmembrane protein</fullName>
    </recommendedName>
</protein>
<evidence type="ECO:0000313" key="3">
    <source>
        <dbReference type="Proteomes" id="UP000005870"/>
    </source>
</evidence>
<feature type="transmembrane region" description="Helical" evidence="1">
    <location>
        <begin position="108"/>
        <end position="128"/>
    </location>
</feature>
<proteinExistence type="predicted"/>
<evidence type="ECO:0000313" key="2">
    <source>
        <dbReference type="EMBL" id="AER55956.1"/>
    </source>
</evidence>
<feature type="transmembrane region" description="Helical" evidence="1">
    <location>
        <begin position="84"/>
        <end position="102"/>
    </location>
</feature>
<keyword evidence="1" id="KW-0812">Transmembrane</keyword>
<dbReference type="RefSeq" id="WP_014160133.1">
    <property type="nucleotide sequence ID" value="NC_016147.2"/>
</dbReference>
<name>G7URS8_PSEUP</name>
<keyword evidence="3" id="KW-1185">Reference proteome</keyword>
<dbReference type="eggNOG" id="ENOG5033BAA">
    <property type="taxonomic scope" value="Bacteria"/>
</dbReference>
<evidence type="ECO:0008006" key="4">
    <source>
        <dbReference type="Google" id="ProtNLM"/>
    </source>
</evidence>
<reference evidence="2 3" key="1">
    <citation type="journal article" date="2012" name="J. Bacteriol.">
        <title>Complete Genome Sequence of the BTEX-Degrading Bacterium Pseudoxanthomonas spadix BD-a59.</title>
        <authorList>
            <person name="Lee S.H."/>
            <person name="Jin H.M."/>
            <person name="Lee H.J."/>
            <person name="Kim J.M."/>
            <person name="Jeon C.O."/>
        </authorList>
    </citation>
    <scope>NUCLEOTIDE SEQUENCE [LARGE SCALE GENOMIC DNA]</scope>
    <source>
        <strain evidence="2 3">BD-a59</strain>
    </source>
</reference>
<dbReference type="Proteomes" id="UP000005870">
    <property type="component" value="Chromosome"/>
</dbReference>
<organism evidence="2 3">
    <name type="scientific">Pseudoxanthomonas spadix (strain BD-a59)</name>
    <dbReference type="NCBI Taxonomy" id="1045855"/>
    <lineage>
        <taxon>Bacteria</taxon>
        <taxon>Pseudomonadati</taxon>
        <taxon>Pseudomonadota</taxon>
        <taxon>Gammaproteobacteria</taxon>
        <taxon>Lysobacterales</taxon>
        <taxon>Lysobacteraceae</taxon>
        <taxon>Pseudoxanthomonas</taxon>
    </lineage>
</organism>
<dbReference type="HOGENOM" id="CLU_1894477_0_0_6"/>
<sequence length="134" mass="13700">MRTLIAVVLGSLVAAAVMVGAYHGYQRVYRLPAGPDFYTFSSLAAYALAAPRQALAWVIGGYALAGLLGGLCAAFIARSHRGGAAVTVGAVVMLAAIGLAALVPFPAWVTVASLLLPIPLALVATRLATPRLEV</sequence>